<dbReference type="AlphaFoldDB" id="A0A9D4U5Y2"/>
<dbReference type="GO" id="GO:0035720">
    <property type="term" value="P:intraciliary anterograde transport"/>
    <property type="evidence" value="ECO:0007669"/>
    <property type="project" value="TreeGrafter"/>
</dbReference>
<dbReference type="Pfam" id="PF12895">
    <property type="entry name" value="ANAPC3"/>
    <property type="match status" value="1"/>
</dbReference>
<dbReference type="SUPFAM" id="SSF48452">
    <property type="entry name" value="TPR-like"/>
    <property type="match status" value="2"/>
</dbReference>
<dbReference type="GO" id="GO:0030992">
    <property type="term" value="C:intraciliary transport particle B"/>
    <property type="evidence" value="ECO:0007669"/>
    <property type="project" value="TreeGrafter"/>
</dbReference>
<comment type="subcellular location">
    <subcellularLocation>
        <location evidence="1">Cell projection</location>
        <location evidence="1">Cilium</location>
    </subcellularLocation>
</comment>
<dbReference type="GO" id="GO:0097546">
    <property type="term" value="C:ciliary base"/>
    <property type="evidence" value="ECO:0007669"/>
    <property type="project" value="TreeGrafter"/>
</dbReference>
<accession>A0A9D4U5Y2</accession>
<keyword evidence="7" id="KW-1185">Reference proteome</keyword>
<evidence type="ECO:0000256" key="1">
    <source>
        <dbReference type="ARBA" id="ARBA00004138"/>
    </source>
</evidence>
<evidence type="ECO:0000256" key="5">
    <source>
        <dbReference type="ARBA" id="ARBA00023273"/>
    </source>
</evidence>
<reference evidence="6" key="1">
    <citation type="submission" date="2021-01" db="EMBL/GenBank/DDBJ databases">
        <title>Adiantum capillus-veneris genome.</title>
        <authorList>
            <person name="Fang Y."/>
            <person name="Liao Q."/>
        </authorList>
    </citation>
    <scope>NUCLEOTIDE SEQUENCE</scope>
    <source>
        <strain evidence="6">H3</strain>
        <tissue evidence="6">Leaf</tissue>
    </source>
</reference>
<dbReference type="PANTHER" id="PTHR14781:SF0">
    <property type="entry name" value="INTRAFLAGELLAR TRANSPORT PROTEIN 56"/>
    <property type="match status" value="1"/>
</dbReference>
<dbReference type="InterPro" id="IPR030511">
    <property type="entry name" value="TTC26"/>
</dbReference>
<evidence type="ECO:0000313" key="6">
    <source>
        <dbReference type="EMBL" id="KAI5061955.1"/>
    </source>
</evidence>
<organism evidence="6 7">
    <name type="scientific">Adiantum capillus-veneris</name>
    <name type="common">Maidenhair fern</name>
    <dbReference type="NCBI Taxonomy" id="13818"/>
    <lineage>
        <taxon>Eukaryota</taxon>
        <taxon>Viridiplantae</taxon>
        <taxon>Streptophyta</taxon>
        <taxon>Embryophyta</taxon>
        <taxon>Tracheophyta</taxon>
        <taxon>Polypodiopsida</taxon>
        <taxon>Polypodiidae</taxon>
        <taxon>Polypodiales</taxon>
        <taxon>Pteridineae</taxon>
        <taxon>Pteridaceae</taxon>
        <taxon>Vittarioideae</taxon>
        <taxon>Adiantum</taxon>
    </lineage>
</organism>
<evidence type="ECO:0000256" key="4">
    <source>
        <dbReference type="ARBA" id="ARBA00022803"/>
    </source>
</evidence>
<evidence type="ECO:0000256" key="3">
    <source>
        <dbReference type="ARBA" id="ARBA00022737"/>
    </source>
</evidence>
<dbReference type="Proteomes" id="UP000886520">
    <property type="component" value="Chromosome 22"/>
</dbReference>
<dbReference type="OrthoDB" id="1886407at2759"/>
<protein>
    <recommendedName>
        <fullName evidence="8">Tetratricopeptide repeat protein 26</fullName>
    </recommendedName>
</protein>
<comment type="caution">
    <text evidence="6">The sequence shown here is derived from an EMBL/GenBank/DDBJ whole genome shotgun (WGS) entry which is preliminary data.</text>
</comment>
<sequence>MIISKARASVSAERSLHQSTVCNSGRRKHSAILDLQSFIEARDYTGAITLLQLKHLENVCDVETLEWLAYCHFHHGEHDKACDIYKQLLTQPNSKPIYHTYVAACKFYLAIYDEAEVEALHGPNCSLQIRILFHVAHKKRDEKALMQYHKRLGESVEDQLSLASFHYLQASYQDATDIYKRLLLEHRDWLALNVYVALCYYNLDFHDVSLEILNAYLQAYPDSAIAANLKACNNHKLWGGKVAATDLRLLKEPTKGLVENELLEHNLVVFRQGEGALQVLRRLQDIFAEAQLNLAIYHLHNNELQQAYEVIRKLEPTSPQEFIIKAVTCACLGQEISSEDLILQAQQLFQLVGSSASDCDTIPGRQSMASFYFLSKQFEDAIIYLKSIRNFCETKDEFKWNYGIAKASVGDYCDAEEMLSLISSEKFVEDYYYHTWLAYCLVMNGRAHIAWERYIQVEASDESYSLLQLIANECYRTGQFLVSAKAFEALVRTEDSEEHWEGLRGACVGVFEKIVMGKESEDKLEDILILLGSTSNPQEKYISSTMKKWAKQHLVKQEHL</sequence>
<proteinExistence type="inferred from homology"/>
<name>A0A9D4U5Y2_ADICA</name>
<dbReference type="InterPro" id="IPR011990">
    <property type="entry name" value="TPR-like_helical_dom_sf"/>
</dbReference>
<dbReference type="PANTHER" id="PTHR14781">
    <property type="entry name" value="INTRAFLAGELLAR TRANSPORT PROTEIN 56"/>
    <property type="match status" value="1"/>
</dbReference>
<gene>
    <name evidence="6" type="ORF">GOP47_0022494</name>
</gene>
<dbReference type="GO" id="GO:0036064">
    <property type="term" value="C:ciliary basal body"/>
    <property type="evidence" value="ECO:0007669"/>
    <property type="project" value="TreeGrafter"/>
</dbReference>
<dbReference type="Gene3D" id="1.25.40.10">
    <property type="entry name" value="Tetratricopeptide repeat domain"/>
    <property type="match status" value="2"/>
</dbReference>
<comment type="similarity">
    <text evidence="2">Belongs to the IFT56 family.</text>
</comment>
<keyword evidence="4" id="KW-0802">TPR repeat</keyword>
<evidence type="ECO:0000256" key="2">
    <source>
        <dbReference type="ARBA" id="ARBA00007834"/>
    </source>
</evidence>
<keyword evidence="3" id="KW-0677">Repeat</keyword>
<evidence type="ECO:0000313" key="7">
    <source>
        <dbReference type="Proteomes" id="UP000886520"/>
    </source>
</evidence>
<dbReference type="EMBL" id="JABFUD020000022">
    <property type="protein sequence ID" value="KAI5061955.1"/>
    <property type="molecule type" value="Genomic_DNA"/>
</dbReference>
<evidence type="ECO:0008006" key="8">
    <source>
        <dbReference type="Google" id="ProtNLM"/>
    </source>
</evidence>
<dbReference type="GO" id="GO:0035735">
    <property type="term" value="P:intraciliary transport involved in cilium assembly"/>
    <property type="evidence" value="ECO:0007669"/>
    <property type="project" value="TreeGrafter"/>
</dbReference>
<dbReference type="GO" id="GO:0120170">
    <property type="term" value="F:intraciliary transport particle B binding"/>
    <property type="evidence" value="ECO:0007669"/>
    <property type="project" value="TreeGrafter"/>
</dbReference>
<keyword evidence="5" id="KW-0966">Cell projection</keyword>